<accession>A0ABX1I2F6</accession>
<dbReference type="EMBL" id="SHOE01000047">
    <property type="protein sequence ID" value="NKJ70638.1"/>
    <property type="molecule type" value="Genomic_DNA"/>
</dbReference>
<keyword evidence="2" id="KW-1185">Reference proteome</keyword>
<dbReference type="Proteomes" id="UP000778757">
    <property type="component" value="Unassembled WGS sequence"/>
</dbReference>
<gene>
    <name evidence="1" type="ORF">EX191_23255</name>
</gene>
<evidence type="ECO:0000313" key="1">
    <source>
        <dbReference type="EMBL" id="NKJ70638.1"/>
    </source>
</evidence>
<proteinExistence type="predicted"/>
<dbReference type="Pfam" id="PF15575">
    <property type="entry name" value="Imm49"/>
    <property type="match status" value="1"/>
</dbReference>
<organism evidence="1 2">
    <name type="scientific">Vibrio chemaguriensis</name>
    <dbReference type="NCBI Taxonomy" id="2527672"/>
    <lineage>
        <taxon>Bacteria</taxon>
        <taxon>Pseudomonadati</taxon>
        <taxon>Pseudomonadota</taxon>
        <taxon>Gammaproteobacteria</taxon>
        <taxon>Vibrionales</taxon>
        <taxon>Vibrionaceae</taxon>
        <taxon>Vibrio</taxon>
    </lineage>
</organism>
<dbReference type="InterPro" id="IPR029074">
    <property type="entry name" value="Imm49"/>
</dbReference>
<protein>
    <submittedName>
        <fullName evidence="1">Uncharacterized protein</fullName>
    </submittedName>
</protein>
<sequence length="302" mass="34708">MTTQQYPPINYDGARKVYKEQPGNIAALTDVITRRLAQSEEWNYVNPGDLGFALYTRSLYLKLADIDSALHSLVAWQYFDSKSIEYALLEDGEKITISLPNKEVSFGFHSDRDRRGIEGAHLEISTWRSLLCEDFDSARRFVKIVDHPQVKWRSESGDTFIRLLGCVFSLSDGEPMDLIQEYVNHSASEPVSHDKPDSVTYLDLPVIDVMMKVFGGADEKTYQKAMYSAVQNHHEYWSQPRLNDSEHGYFSMQLTTLAKVAFARYGYRIGFDTDYVPEVFYTQPLPTLSYDFLNKYTAPEHD</sequence>
<reference evidence="1 2" key="1">
    <citation type="journal article" date="2019" name="Curr. Microbiol.">
        <title>Vibrio chemaguriensis sp. nov., from Sundarbans, Bay of Bengal.</title>
        <authorList>
            <person name="Ghosh A."/>
            <person name="Bhadury P."/>
        </authorList>
    </citation>
    <scope>NUCLEOTIDE SEQUENCE [LARGE SCALE GENOMIC DNA]</scope>
    <source>
        <strain evidence="1 2">Iso1</strain>
    </source>
</reference>
<name>A0ABX1I2F6_9VIBR</name>
<evidence type="ECO:0000313" key="2">
    <source>
        <dbReference type="Proteomes" id="UP000778757"/>
    </source>
</evidence>
<comment type="caution">
    <text evidence="1">The sequence shown here is derived from an EMBL/GenBank/DDBJ whole genome shotgun (WGS) entry which is preliminary data.</text>
</comment>
<dbReference type="RefSeq" id="WP_193448527.1">
    <property type="nucleotide sequence ID" value="NZ_SHOE01000047.1"/>
</dbReference>